<evidence type="ECO:0000256" key="2">
    <source>
        <dbReference type="ARBA" id="ARBA00022475"/>
    </source>
</evidence>
<comment type="caution">
    <text evidence="7">The sequence shown here is derived from an EMBL/GenBank/DDBJ whole genome shotgun (WGS) entry which is preliminary data.</text>
</comment>
<dbReference type="Proteomes" id="UP001519342">
    <property type="component" value="Unassembled WGS sequence"/>
</dbReference>
<sequence>MYKGLEIGLSEGLVVTLFSMGVVFTALIVISYSVDLMKNLVSKK</sequence>
<organism evidence="7 8">
    <name type="scientific">Sedimentibacter acidaminivorans</name>
    <dbReference type="NCBI Taxonomy" id="913099"/>
    <lineage>
        <taxon>Bacteria</taxon>
        <taxon>Bacillati</taxon>
        <taxon>Bacillota</taxon>
        <taxon>Tissierellia</taxon>
        <taxon>Sedimentibacter</taxon>
    </lineage>
</organism>
<protein>
    <submittedName>
        <fullName evidence="7">Na+-transporting methylmalonyl-CoA/oxaloacetate decarboxylase gamma subunit</fullName>
    </submittedName>
</protein>
<keyword evidence="8" id="KW-1185">Reference proteome</keyword>
<feature type="transmembrane region" description="Helical" evidence="6">
    <location>
        <begin position="12"/>
        <end position="34"/>
    </location>
</feature>
<keyword evidence="2" id="KW-1003">Cell membrane</keyword>
<dbReference type="EMBL" id="JAGGKS010000007">
    <property type="protein sequence ID" value="MBP1926566.1"/>
    <property type="molecule type" value="Genomic_DNA"/>
</dbReference>
<dbReference type="Pfam" id="PF04277">
    <property type="entry name" value="OAD_gamma"/>
    <property type="match status" value="1"/>
</dbReference>
<evidence type="ECO:0000256" key="1">
    <source>
        <dbReference type="ARBA" id="ARBA00004236"/>
    </source>
</evidence>
<proteinExistence type="predicted"/>
<keyword evidence="4 6" id="KW-1133">Transmembrane helix</keyword>
<evidence type="ECO:0000256" key="4">
    <source>
        <dbReference type="ARBA" id="ARBA00022989"/>
    </source>
</evidence>
<dbReference type="InterPro" id="IPR005899">
    <property type="entry name" value="Na_pump_deCOase"/>
</dbReference>
<keyword evidence="3 6" id="KW-0812">Transmembrane</keyword>
<reference evidence="7 8" key="1">
    <citation type="submission" date="2021-03" db="EMBL/GenBank/DDBJ databases">
        <title>Genomic Encyclopedia of Type Strains, Phase IV (KMG-IV): sequencing the most valuable type-strain genomes for metagenomic binning, comparative biology and taxonomic classification.</title>
        <authorList>
            <person name="Goeker M."/>
        </authorList>
    </citation>
    <scope>NUCLEOTIDE SEQUENCE [LARGE SCALE GENOMIC DNA]</scope>
    <source>
        <strain evidence="7 8">DSM 24004</strain>
    </source>
</reference>
<comment type="subcellular location">
    <subcellularLocation>
        <location evidence="1">Cell membrane</location>
    </subcellularLocation>
</comment>
<accession>A0ABS4GFV7</accession>
<evidence type="ECO:0000256" key="3">
    <source>
        <dbReference type="ARBA" id="ARBA00022692"/>
    </source>
</evidence>
<evidence type="ECO:0000256" key="5">
    <source>
        <dbReference type="ARBA" id="ARBA00023136"/>
    </source>
</evidence>
<dbReference type="RefSeq" id="WP_209512300.1">
    <property type="nucleotide sequence ID" value="NZ_JAGGKS010000007.1"/>
</dbReference>
<evidence type="ECO:0000313" key="7">
    <source>
        <dbReference type="EMBL" id="MBP1926566.1"/>
    </source>
</evidence>
<name>A0ABS4GFV7_9FIRM</name>
<evidence type="ECO:0000313" key="8">
    <source>
        <dbReference type="Proteomes" id="UP001519342"/>
    </source>
</evidence>
<evidence type="ECO:0000256" key="6">
    <source>
        <dbReference type="SAM" id="Phobius"/>
    </source>
</evidence>
<gene>
    <name evidence="7" type="ORF">J2Z76_002435</name>
</gene>
<keyword evidence="5 6" id="KW-0472">Membrane</keyword>